<proteinExistence type="predicted"/>
<evidence type="ECO:0000256" key="1">
    <source>
        <dbReference type="SAM" id="Phobius"/>
    </source>
</evidence>
<evidence type="ECO:0008006" key="4">
    <source>
        <dbReference type="Google" id="ProtNLM"/>
    </source>
</evidence>
<name>A0A6I6JAG6_9BACT</name>
<evidence type="ECO:0000313" key="2">
    <source>
        <dbReference type="EMBL" id="QGY39756.1"/>
    </source>
</evidence>
<keyword evidence="1" id="KW-0812">Transmembrane</keyword>
<dbReference type="AlphaFoldDB" id="A0A6I6JAG6"/>
<keyword evidence="1" id="KW-0472">Membrane</keyword>
<reference evidence="2 3" key="1">
    <citation type="submission" date="2019-11" db="EMBL/GenBank/DDBJ databases">
        <authorList>
            <person name="Zheng R.K."/>
            <person name="Sun C.M."/>
        </authorList>
    </citation>
    <scope>NUCLEOTIDE SEQUENCE [LARGE SCALE GENOMIC DNA]</scope>
    <source>
        <strain evidence="2 3">SRB007</strain>
    </source>
</reference>
<sequence length="172" mass="19724">MRITIPRVHGATPREKLIRSLALILVFAAVIWAFSKNNERVVEMLNQKASIYDETKTLDKEQKKFILSFTKTLKNEFGLDCRIQIYGGDFVVPDLDAKTMYIGLAPAINEVQIRFPAMMRQALGQEFIDSLATEHFLPSFKYNDWPQEIQVVLLAIFDRLTQLQEGTSPSEQ</sequence>
<keyword evidence="3" id="KW-1185">Reference proteome</keyword>
<dbReference type="EMBL" id="CP046400">
    <property type="protein sequence ID" value="QGY39756.1"/>
    <property type="molecule type" value="Genomic_DNA"/>
</dbReference>
<feature type="transmembrane region" description="Helical" evidence="1">
    <location>
        <begin position="17"/>
        <end position="35"/>
    </location>
</feature>
<protein>
    <recommendedName>
        <fullName evidence="4">TPM domain-containing protein</fullName>
    </recommendedName>
</protein>
<dbReference type="RefSeq" id="WP_158946981.1">
    <property type="nucleotide sequence ID" value="NZ_CP046400.1"/>
</dbReference>
<keyword evidence="1" id="KW-1133">Transmembrane helix</keyword>
<gene>
    <name evidence="2" type="ORF">GM415_06355</name>
</gene>
<dbReference type="Proteomes" id="UP000428328">
    <property type="component" value="Chromosome"/>
</dbReference>
<dbReference type="KEGG" id="psel:GM415_06355"/>
<evidence type="ECO:0000313" key="3">
    <source>
        <dbReference type="Proteomes" id="UP000428328"/>
    </source>
</evidence>
<accession>A0A6I6JAG6</accession>
<organism evidence="2 3">
    <name type="scientific">Pseudodesulfovibrio cashew</name>
    <dbReference type="NCBI Taxonomy" id="2678688"/>
    <lineage>
        <taxon>Bacteria</taxon>
        <taxon>Pseudomonadati</taxon>
        <taxon>Thermodesulfobacteriota</taxon>
        <taxon>Desulfovibrionia</taxon>
        <taxon>Desulfovibrionales</taxon>
        <taxon>Desulfovibrionaceae</taxon>
    </lineage>
</organism>